<dbReference type="EMBL" id="JADWYK010000001">
    <property type="protein sequence ID" value="MBG8552358.1"/>
    <property type="molecule type" value="Genomic_DNA"/>
</dbReference>
<reference evidence="1 2" key="1">
    <citation type="submission" date="2020-11" db="EMBL/GenBank/DDBJ databases">
        <title>Hymenobacter sp.</title>
        <authorList>
            <person name="Kim M.K."/>
        </authorList>
    </citation>
    <scope>NUCLEOTIDE SEQUENCE [LARGE SCALE GENOMIC DNA]</scope>
    <source>
        <strain evidence="1 2">BT594</strain>
    </source>
</reference>
<evidence type="ECO:0000313" key="2">
    <source>
        <dbReference type="Proteomes" id="UP000601099"/>
    </source>
</evidence>
<evidence type="ECO:0000313" key="1">
    <source>
        <dbReference type="EMBL" id="MBG8552358.1"/>
    </source>
</evidence>
<sequence>MPKEFFRLTWGQYNCRVRGWMRLDEDKWEHTRLLYSILYNVNADEKDRKTPAQLLPLRKDRRAALLSAPDPVAAEAARRALIERIKKRDNLN</sequence>
<gene>
    <name evidence="1" type="ORF">I5L79_02310</name>
</gene>
<proteinExistence type="predicted"/>
<dbReference type="Proteomes" id="UP000601099">
    <property type="component" value="Unassembled WGS sequence"/>
</dbReference>
<accession>A0ABS0KYD0</accession>
<keyword evidence="2" id="KW-1185">Reference proteome</keyword>
<name>A0ABS0KYD0_9BACT</name>
<protein>
    <submittedName>
        <fullName evidence="1">Uncharacterized protein</fullName>
    </submittedName>
</protein>
<organism evidence="1 2">
    <name type="scientific">Hymenobacter guriensis</name>
    <dbReference type="NCBI Taxonomy" id="2793065"/>
    <lineage>
        <taxon>Bacteria</taxon>
        <taxon>Pseudomonadati</taxon>
        <taxon>Bacteroidota</taxon>
        <taxon>Cytophagia</taxon>
        <taxon>Cytophagales</taxon>
        <taxon>Hymenobacteraceae</taxon>
        <taxon>Hymenobacter</taxon>
    </lineage>
</organism>
<comment type="caution">
    <text evidence="1">The sequence shown here is derived from an EMBL/GenBank/DDBJ whole genome shotgun (WGS) entry which is preliminary data.</text>
</comment>